<dbReference type="EMBL" id="MU277208">
    <property type="protein sequence ID" value="KAI0062273.1"/>
    <property type="molecule type" value="Genomic_DNA"/>
</dbReference>
<dbReference type="Proteomes" id="UP000814140">
    <property type="component" value="Unassembled WGS sequence"/>
</dbReference>
<reference evidence="1" key="1">
    <citation type="submission" date="2021-03" db="EMBL/GenBank/DDBJ databases">
        <authorList>
            <consortium name="DOE Joint Genome Institute"/>
            <person name="Ahrendt S."/>
            <person name="Looney B.P."/>
            <person name="Miyauchi S."/>
            <person name="Morin E."/>
            <person name="Drula E."/>
            <person name="Courty P.E."/>
            <person name="Chicoki N."/>
            <person name="Fauchery L."/>
            <person name="Kohler A."/>
            <person name="Kuo A."/>
            <person name="Labutti K."/>
            <person name="Pangilinan J."/>
            <person name="Lipzen A."/>
            <person name="Riley R."/>
            <person name="Andreopoulos W."/>
            <person name="He G."/>
            <person name="Johnson J."/>
            <person name="Barry K.W."/>
            <person name="Grigoriev I.V."/>
            <person name="Nagy L."/>
            <person name="Hibbett D."/>
            <person name="Henrissat B."/>
            <person name="Matheny P.B."/>
            <person name="Labbe J."/>
            <person name="Martin F."/>
        </authorList>
    </citation>
    <scope>NUCLEOTIDE SEQUENCE</scope>
    <source>
        <strain evidence="1">HHB10654</strain>
    </source>
</reference>
<protein>
    <submittedName>
        <fullName evidence="1">Uncharacterized protein</fullName>
    </submittedName>
</protein>
<accession>A0ACB8T2D7</accession>
<sequence>MSNASVYSTQSSTAVDPYTSRRLRQTPSEPSSSFTSPRVESNGAPAQTLSFSAPTHPPYAPSPSLLGTNDPLGRTGSRAPVMSFGFGGKFVTCCHGATTLNTGFDVALSSRQTTSIQVRLLHTVIPESALDTSSTPFPGPLFSDPGSPVTGLVRPGASTQTKNNKARVIKYMEERVDELSRGTSYLTQGSPERRQVEGKLVILKLLKVMVENDGLLSGSPKVESCVRSALVPRLNDSGNTTSTNGPIATSSYTVPGLDSLASTSEIGYPTLGLPVSDSQDSILSTTTVKASVLDKIQEFLMRGDRRKAYHYALDERLWAHALVIASSVDKEAWKEAVNEFIQAEVGSKGIANLSVGLRGKEPSTVSGREALTVAYGLYSGQGAAAIQALIPKSLGMPKMGDTLQVAPKPHLTPMSPNFAAPSAPIPAETLVHWPETAAMIIPGPSIAECSAALMALGDALLVNQWVEAAHACYLLAPQTAVLGGIGTPSARMVLVGALSPFKSPNFHVDHDAIIFSEIAEFANSLTTPAKGQEPFSGFPHLQAYKFIRATSLAELGHVQAANRYCEAISTSLNRSATYVSPDFLEQLKELSDRLIGAPQLDKSGSWIGGKMSRPSLDSLGNWLEGRFTKFIAGDGETTPEPNGHTNAVNESKSVNGPFAHYSTISSTTTSTAPSPQPTVINHNLLTDAQPNYPRRSGSAQAMRPAGNAQTQIDRASSAMEYRAFPRNSPPVPHGHPSKGYSATDYSPAGPYGYGYPPTETHPVQGTRDGAQGKAAISDANGSASNGNTWWGSSYGDDANVTTPTAATFHHVGQPPSSSGFISLMDDPTMHAPPTSEPPVSSSKLPAHDEEDDEDLGLGNSTRRRKSTDESSATSSTAKDTSSAPKASESAAPTRPGNSWFSRWWSRENTPGPVKATLGEESSFYYDKELKRWVNKKGGADASQPATPPPPPARAQTASPGRSAPRLPNGTSPAPPPARSASAMDMSGPPRRASAAAARPRSNLVPVNGETNGDSSPPGVIPTPTPPPGPSGTPPPPPSRPRSQAAKRNIRSRYVDVFQQPEA</sequence>
<gene>
    <name evidence="1" type="ORF">BV25DRAFT_1804047</name>
</gene>
<organism evidence="1 2">
    <name type="scientific">Artomyces pyxidatus</name>
    <dbReference type="NCBI Taxonomy" id="48021"/>
    <lineage>
        <taxon>Eukaryota</taxon>
        <taxon>Fungi</taxon>
        <taxon>Dikarya</taxon>
        <taxon>Basidiomycota</taxon>
        <taxon>Agaricomycotina</taxon>
        <taxon>Agaricomycetes</taxon>
        <taxon>Russulales</taxon>
        <taxon>Auriscalpiaceae</taxon>
        <taxon>Artomyces</taxon>
    </lineage>
</organism>
<reference evidence="1" key="2">
    <citation type="journal article" date="2022" name="New Phytol.">
        <title>Evolutionary transition to the ectomycorrhizal habit in the genomes of a hyperdiverse lineage of mushroom-forming fungi.</title>
        <authorList>
            <person name="Looney B."/>
            <person name="Miyauchi S."/>
            <person name="Morin E."/>
            <person name="Drula E."/>
            <person name="Courty P.E."/>
            <person name="Kohler A."/>
            <person name="Kuo A."/>
            <person name="LaButti K."/>
            <person name="Pangilinan J."/>
            <person name="Lipzen A."/>
            <person name="Riley R."/>
            <person name="Andreopoulos W."/>
            <person name="He G."/>
            <person name="Johnson J."/>
            <person name="Nolan M."/>
            <person name="Tritt A."/>
            <person name="Barry K.W."/>
            <person name="Grigoriev I.V."/>
            <person name="Nagy L.G."/>
            <person name="Hibbett D."/>
            <person name="Henrissat B."/>
            <person name="Matheny P.B."/>
            <person name="Labbe J."/>
            <person name="Martin F.M."/>
        </authorList>
    </citation>
    <scope>NUCLEOTIDE SEQUENCE</scope>
    <source>
        <strain evidence="1">HHB10654</strain>
    </source>
</reference>
<name>A0ACB8T2D7_9AGAM</name>
<keyword evidence="2" id="KW-1185">Reference proteome</keyword>
<proteinExistence type="predicted"/>
<evidence type="ECO:0000313" key="1">
    <source>
        <dbReference type="EMBL" id="KAI0062273.1"/>
    </source>
</evidence>
<comment type="caution">
    <text evidence="1">The sequence shown here is derived from an EMBL/GenBank/DDBJ whole genome shotgun (WGS) entry which is preliminary data.</text>
</comment>
<evidence type="ECO:0000313" key="2">
    <source>
        <dbReference type="Proteomes" id="UP000814140"/>
    </source>
</evidence>